<feature type="binding site" evidence="11">
    <location>
        <position position="195"/>
    </location>
    <ligand>
        <name>Mg(2+)</name>
        <dbReference type="ChEBI" id="CHEBI:18420"/>
        <note>catalytic</note>
    </ligand>
</feature>
<dbReference type="Gene3D" id="3.40.50.450">
    <property type="match status" value="1"/>
</dbReference>
<sequence>MASSAVANGGAKGPSPGRVAAVYSEVQTSRLKHPLPLPSVLRGAFKIVDGPPSSAAGNPDEIAKLFPNLYGQPSASLVPTGAVPSEIAGSALKIGVVLSGGQAPGGHNVISGIFDYLQEMAKGSVLYGFKGGPAGIMRCKYVELTTDFIYPYRNQGGFDMICSGRDKIETPEQFKQAEETVSKLDLDGLVVIGGDDSNTNACLLAENFRAKSMKTRVIGCPKTIDGDLKSKEVPTSFGFDTACKIYSEMIGNVMTDARSTGKYYHFVRLMGRAASHITLECALQTHPNITLIGEEVAAKKQTLKEVTDYITDIICKRAELGYNYGVILIPEGLIDFIPEVQQLIAELNEILAHDVVDEEGVWKKKLREQSRFLFEFLPQAIQEQLLLERDPHGNVQVAKIETEKMLISMVETELEKRRSEGKYAGHFRGQSHFFGYEGRCGLPTNFDASYCYALGYAAGALLHSGKTGLISSVGNLCAPVEEWTVGGTALTALMDVERRHGKFKPVIKKAMVELEGAPFIKFASMRDEWAIKNRYISPGPIQFHGPGANDVNHTLLLELGAQA</sequence>
<feature type="binding site" evidence="11">
    <location>
        <begin position="436"/>
        <end position="439"/>
    </location>
    <ligand>
        <name>substrate</name>
    </ligand>
</feature>
<dbReference type="GO" id="GO:0003872">
    <property type="term" value="F:6-phosphofructokinase activity"/>
    <property type="evidence" value="ECO:0007669"/>
    <property type="project" value="UniProtKB-UniRule"/>
</dbReference>
<dbReference type="InterPro" id="IPR022953">
    <property type="entry name" value="ATP_PFK"/>
</dbReference>
<dbReference type="FunFam" id="1.10.10.480:FF:000002">
    <property type="entry name" value="Pyrophosphate--fructose 6-phosphate 1-phosphotransferase subunit beta"/>
    <property type="match status" value="1"/>
</dbReference>
<comment type="caution">
    <text evidence="11">Lacks conserved residue(s) required for the propagation of feature annotation.</text>
</comment>
<comment type="subcellular location">
    <subcellularLocation>
        <location evidence="11">Cytoplasm</location>
    </subcellularLocation>
</comment>
<feature type="active site" description="Proton acceptor" evidence="11">
    <location>
        <position position="225"/>
    </location>
</feature>
<feature type="site" description="Important for catalytic activity; stabilizes the transition state when the phosphoryl donor is PPi" evidence="11">
    <location>
        <position position="222"/>
    </location>
</feature>
<dbReference type="HAMAP" id="MF_01980">
    <property type="entry name" value="Phosphofructokinase_II_Long"/>
    <property type="match status" value="1"/>
</dbReference>
<keyword evidence="13" id="KW-1185">Reference proteome</keyword>
<dbReference type="GO" id="GO:0047334">
    <property type="term" value="F:diphosphate-fructose-6-phosphate 1-phosphotransferase activity"/>
    <property type="evidence" value="ECO:0007669"/>
    <property type="project" value="UniProtKB-EC"/>
</dbReference>
<dbReference type="NCBIfam" id="NF005482">
    <property type="entry name" value="PRK07085.1"/>
    <property type="match status" value="1"/>
</dbReference>
<feature type="binding site" evidence="11">
    <location>
        <position position="101"/>
    </location>
    <ligand>
        <name>diphosphate</name>
        <dbReference type="ChEBI" id="CHEBI:33019"/>
    </ligand>
</feature>
<accession>A0A6P5GZQ4</accession>
<comment type="function">
    <text evidence="2">Catalyzes the phosphorylation of D-fructose 6-phosphate, the first committing step of glycolysis. Uses inorganic phosphate (PPi) as phosphoryl donor instead of ATP like common ATP-dependent phosphofructokinases (ATP-PFKs), which renders the reaction reversible, and can thus function both in glycolysis and gluconeogenesis. Consistently, PPi-PFK can replace the enzymes of both the forward (ATP-PFK) and reverse (fructose-bisphosphatase (FBPase)) reactions.</text>
</comment>
<dbReference type="GO" id="GO:0005524">
    <property type="term" value="F:ATP binding"/>
    <property type="evidence" value="ECO:0007669"/>
    <property type="project" value="InterPro"/>
</dbReference>
<evidence type="ECO:0000256" key="4">
    <source>
        <dbReference type="ARBA" id="ARBA00022533"/>
    </source>
</evidence>
<comment type="cofactor">
    <cofactor evidence="1 11">
        <name>Mg(2+)</name>
        <dbReference type="ChEBI" id="CHEBI:18420"/>
    </cofactor>
</comment>
<keyword evidence="8 11" id="KW-0460">Magnesium</keyword>
<comment type="similarity">
    <text evidence="11">Belongs to the phosphofructokinase type A (PFKA) family. PPi-dependent PFK group II subfamily. Clade 'Long' sub-subfamily.</text>
</comment>
<evidence type="ECO:0000256" key="1">
    <source>
        <dbReference type="ARBA" id="ARBA00001946"/>
    </source>
</evidence>
<dbReference type="GeneID" id="109726104"/>
<name>A0A6P5GZQ4_ANACO</name>
<dbReference type="GO" id="GO:0006002">
    <property type="term" value="P:fructose 6-phosphate metabolic process"/>
    <property type="evidence" value="ECO:0007669"/>
    <property type="project" value="InterPro"/>
</dbReference>
<proteinExistence type="inferred from homology"/>
<reference evidence="13" key="1">
    <citation type="journal article" date="2015" name="Nat. Genet.">
        <title>The pineapple genome and the evolution of CAM photosynthesis.</title>
        <authorList>
            <person name="Ming R."/>
            <person name="VanBuren R."/>
            <person name="Wai C.M."/>
            <person name="Tang H."/>
            <person name="Schatz M.C."/>
            <person name="Bowers J.E."/>
            <person name="Lyons E."/>
            <person name="Wang M.L."/>
            <person name="Chen J."/>
            <person name="Biggers E."/>
            <person name="Zhang J."/>
            <person name="Huang L."/>
            <person name="Zhang L."/>
            <person name="Miao W."/>
            <person name="Zhang J."/>
            <person name="Ye Z."/>
            <person name="Miao C."/>
            <person name="Lin Z."/>
            <person name="Wang H."/>
            <person name="Zhou H."/>
            <person name="Yim W.C."/>
            <person name="Priest H.D."/>
            <person name="Zheng C."/>
            <person name="Woodhouse M."/>
            <person name="Edger P.P."/>
            <person name="Guyot R."/>
            <person name="Guo H.B."/>
            <person name="Guo H."/>
            <person name="Zheng G."/>
            <person name="Singh R."/>
            <person name="Sharma A."/>
            <person name="Min X."/>
            <person name="Zheng Y."/>
            <person name="Lee H."/>
            <person name="Gurtowski J."/>
            <person name="Sedlazeck F.J."/>
            <person name="Harkess A."/>
            <person name="McKain M.R."/>
            <person name="Liao Z."/>
            <person name="Fang J."/>
            <person name="Liu J."/>
            <person name="Zhang X."/>
            <person name="Zhang Q."/>
            <person name="Hu W."/>
            <person name="Qin Y."/>
            <person name="Wang K."/>
            <person name="Chen L.Y."/>
            <person name="Shirley N."/>
            <person name="Lin Y.R."/>
            <person name="Liu L.Y."/>
            <person name="Hernandez A.G."/>
            <person name="Wright C.L."/>
            <person name="Bulone V."/>
            <person name="Tuskan G.A."/>
            <person name="Heath K."/>
            <person name="Zee F."/>
            <person name="Moore P.H."/>
            <person name="Sunkar R."/>
            <person name="Leebens-Mack J.H."/>
            <person name="Mockler T."/>
            <person name="Bennetzen J.L."/>
            <person name="Freeling M."/>
            <person name="Sankoff D."/>
            <person name="Paterson A.H."/>
            <person name="Zhu X."/>
            <person name="Yang X."/>
            <person name="Smith J.A."/>
            <person name="Cushman J.C."/>
            <person name="Paull R.E."/>
            <person name="Yu Q."/>
        </authorList>
    </citation>
    <scope>NUCLEOTIDE SEQUENCE [LARGE SCALE GENOMIC DNA]</scope>
    <source>
        <strain evidence="13">cv. F153</strain>
    </source>
</reference>
<evidence type="ECO:0000256" key="10">
    <source>
        <dbReference type="ARBA" id="ARBA00048072"/>
    </source>
</evidence>
<feature type="binding site" evidence="11">
    <location>
        <begin position="262"/>
        <end position="263"/>
    </location>
    <ligand>
        <name>substrate</name>
        <note>ligand shared between dimeric partners</note>
    </ligand>
</feature>
<evidence type="ECO:0000256" key="8">
    <source>
        <dbReference type="ARBA" id="ARBA00022842"/>
    </source>
</evidence>
<keyword evidence="6 11" id="KW-0479">Metal-binding</keyword>
<comment type="catalytic activity">
    <reaction evidence="10 11">
        <text>beta-D-fructose 6-phosphate + diphosphate = beta-D-fructose 1,6-bisphosphate + phosphate + H(+)</text>
        <dbReference type="Rhea" id="RHEA:13613"/>
        <dbReference type="ChEBI" id="CHEBI:15378"/>
        <dbReference type="ChEBI" id="CHEBI:32966"/>
        <dbReference type="ChEBI" id="CHEBI:33019"/>
        <dbReference type="ChEBI" id="CHEBI:43474"/>
        <dbReference type="ChEBI" id="CHEBI:57634"/>
        <dbReference type="EC" id="2.7.1.90"/>
    </reaction>
</comment>
<dbReference type="NCBIfam" id="TIGR02477">
    <property type="entry name" value="PFKA_PPi"/>
    <property type="match status" value="1"/>
</dbReference>
<dbReference type="Proteomes" id="UP000515123">
    <property type="component" value="Linkage group 2"/>
</dbReference>
<dbReference type="RefSeq" id="XP_020111133.1">
    <property type="nucleotide sequence ID" value="XM_020255544.1"/>
</dbReference>
<evidence type="ECO:0000256" key="11">
    <source>
        <dbReference type="HAMAP-Rule" id="MF_03185"/>
    </source>
</evidence>
<dbReference type="GO" id="GO:0046872">
    <property type="term" value="F:metal ion binding"/>
    <property type="evidence" value="ECO:0007669"/>
    <property type="project" value="UniProtKB-KW"/>
</dbReference>
<dbReference type="InterPro" id="IPR011183">
    <property type="entry name" value="PfpB_PPi_PFK"/>
</dbReference>
<dbReference type="InterPro" id="IPR035966">
    <property type="entry name" value="PKF_sf"/>
</dbReference>
<evidence type="ECO:0000256" key="7">
    <source>
        <dbReference type="ARBA" id="ARBA00022777"/>
    </source>
</evidence>
<dbReference type="PIRSF" id="PIRSF005677">
    <property type="entry name" value="PPi_PFK_PfpB"/>
    <property type="match status" value="1"/>
</dbReference>
<feature type="site" description="Important for catalytic activity and substrate specificity; stabilizes the transition state when the phosphoryl donor is PPi; prevents ATP from binding by mimicking the alpha-phosphate group of ATP" evidence="11">
    <location>
        <position position="196"/>
    </location>
</feature>
<dbReference type="AlphaFoldDB" id="A0A6P5GZQ4"/>
<dbReference type="Gene3D" id="3.40.50.460">
    <property type="entry name" value="Phosphofructokinase domain"/>
    <property type="match status" value="1"/>
</dbReference>
<keyword evidence="4 11" id="KW-0021">Allosteric enzyme</keyword>
<dbReference type="Pfam" id="PF00365">
    <property type="entry name" value="PFK"/>
    <property type="match status" value="1"/>
</dbReference>
<evidence type="ECO:0000313" key="14">
    <source>
        <dbReference type="RefSeq" id="XP_020111133.1"/>
    </source>
</evidence>
<evidence type="ECO:0000256" key="5">
    <source>
        <dbReference type="ARBA" id="ARBA00022679"/>
    </source>
</evidence>
<dbReference type="GO" id="GO:0005829">
    <property type="term" value="C:cytosol"/>
    <property type="evidence" value="ECO:0007669"/>
    <property type="project" value="TreeGrafter"/>
</dbReference>
<keyword evidence="9 11" id="KW-0324">Glycolysis</keyword>
<protein>
    <recommendedName>
        <fullName evidence="11">Pyrophosphate--fructose 6-phosphate 1-phosphotransferase subunit beta</fullName>
        <shortName evidence="11">PFP</shortName>
        <ecNumber evidence="11">2.7.1.90</ecNumber>
    </recommendedName>
    <alternativeName>
        <fullName evidence="11">6-phosphofructokinase, pyrophosphate dependent</fullName>
    </alternativeName>
    <alternativeName>
        <fullName evidence="11">PPi-PFK</fullName>
    </alternativeName>
    <alternativeName>
        <fullName evidence="11">Pyrophosphate-dependent 6-phosphofructose-1-kinase</fullName>
    </alternativeName>
</protein>
<dbReference type="PANTHER" id="PTHR43650">
    <property type="entry name" value="PYROPHOSPHATE--FRUCTOSE 6-PHOSPHATE 1-PHOSPHOTRANSFERASE"/>
    <property type="match status" value="1"/>
</dbReference>
<keyword evidence="7 11" id="KW-0418">Kinase</keyword>
<organism evidence="13 14">
    <name type="scientific">Ananas comosus</name>
    <name type="common">Pineapple</name>
    <name type="synonym">Ananas ananas</name>
    <dbReference type="NCBI Taxonomy" id="4615"/>
    <lineage>
        <taxon>Eukaryota</taxon>
        <taxon>Viridiplantae</taxon>
        <taxon>Streptophyta</taxon>
        <taxon>Embryophyta</taxon>
        <taxon>Tracheophyta</taxon>
        <taxon>Spermatophyta</taxon>
        <taxon>Magnoliopsida</taxon>
        <taxon>Liliopsida</taxon>
        <taxon>Poales</taxon>
        <taxon>Bromeliaceae</taxon>
        <taxon>Bromelioideae</taxon>
        <taxon>Ananas</taxon>
    </lineage>
</organism>
<dbReference type="GO" id="GO:0009749">
    <property type="term" value="P:response to glucose"/>
    <property type="evidence" value="ECO:0007669"/>
    <property type="project" value="TreeGrafter"/>
</dbReference>
<evidence type="ECO:0000256" key="3">
    <source>
        <dbReference type="ARBA" id="ARBA00022490"/>
    </source>
</evidence>
<dbReference type="PANTHER" id="PTHR43650:SF1">
    <property type="entry name" value="PYROPHOSPHATE--FRUCTOSE 6-PHOSPHATE 1-PHOSPHOTRANSFERASE SUBUNIT BETA 2"/>
    <property type="match status" value="1"/>
</dbReference>
<dbReference type="SUPFAM" id="SSF53784">
    <property type="entry name" value="Phosphofructokinase"/>
    <property type="match status" value="1"/>
</dbReference>
<evidence type="ECO:0000256" key="2">
    <source>
        <dbReference type="ARBA" id="ARBA00003138"/>
    </source>
</evidence>
<evidence type="ECO:0000256" key="6">
    <source>
        <dbReference type="ARBA" id="ARBA00022723"/>
    </source>
</evidence>
<comment type="function">
    <text evidence="11">Catalytic subunit of pyrophosphate--fructose 6-phosphate 1-phosphotransferase. Catalyzes the phosphorylation of D-fructose 6-phosphate, the first committing step of glycolysis. Uses inorganic phosphate (PPi) as phosphoryl donor instead of ATP like common ATP-dependent phosphofructokinases (ATP-PFKs), which renders the reaction reversible, and can thus function both in glycolysis and gluconeogenesis.</text>
</comment>
<evidence type="ECO:0000256" key="9">
    <source>
        <dbReference type="ARBA" id="ARBA00023152"/>
    </source>
</evidence>
<feature type="binding site" evidence="11">
    <location>
        <begin position="270"/>
        <end position="272"/>
    </location>
    <ligand>
        <name>substrate</name>
    </ligand>
</feature>
<evidence type="ECO:0000259" key="12">
    <source>
        <dbReference type="Pfam" id="PF00365"/>
    </source>
</evidence>
<comment type="pathway">
    <text evidence="11">Carbohydrate degradation; glycolysis; D-glyceraldehyde 3-phosphate and glycerone phosphate from D-glucose: step 3/4.</text>
</comment>
<feature type="binding site" evidence="11">
    <location>
        <position position="331"/>
    </location>
    <ligand>
        <name>substrate</name>
    </ligand>
</feature>
<keyword evidence="5 11" id="KW-0808">Transferase</keyword>
<dbReference type="PRINTS" id="PR00476">
    <property type="entry name" value="PHFRCTKINASE"/>
</dbReference>
<dbReference type="UniPathway" id="UPA00109">
    <property type="reaction ID" value="UER00182"/>
</dbReference>
<keyword evidence="3 11" id="KW-0963">Cytoplasm</keyword>
<gene>
    <name evidence="14" type="primary">LOC109726104</name>
    <name evidence="11" type="synonym">PFP-BETA</name>
</gene>
<feature type="domain" description="Phosphofructokinase" evidence="12">
    <location>
        <begin position="93"/>
        <end position="402"/>
    </location>
</feature>
<dbReference type="GO" id="GO:0015979">
    <property type="term" value="P:photosynthesis"/>
    <property type="evidence" value="ECO:0007669"/>
    <property type="project" value="TreeGrafter"/>
</dbReference>
<reference evidence="14" key="2">
    <citation type="submission" date="2025-08" db="UniProtKB">
        <authorList>
            <consortium name="RefSeq"/>
        </authorList>
    </citation>
    <scope>IDENTIFICATION</scope>
    <source>
        <tissue evidence="14">Leaf</tissue>
    </source>
</reference>
<comment type="subunit">
    <text evidence="11">Tetramer of two alpha (regulatory) and two beta (catalytic) chains.</text>
</comment>
<evidence type="ECO:0000313" key="13">
    <source>
        <dbReference type="Proteomes" id="UP000515123"/>
    </source>
</evidence>
<feature type="binding site" evidence="11">
    <location>
        <begin position="223"/>
        <end position="225"/>
    </location>
    <ligand>
        <name>substrate</name>
    </ligand>
</feature>
<dbReference type="EC" id="2.7.1.90" evidence="11"/>
<comment type="activity regulation">
    <text evidence="11">Allosterically activated by fructose 2,6-bisphosphate.</text>
</comment>
<dbReference type="Gene3D" id="1.10.10.480">
    <property type="entry name" value="Phosphofructokinase, domain 3"/>
    <property type="match status" value="1"/>
</dbReference>
<dbReference type="InterPro" id="IPR000023">
    <property type="entry name" value="Phosphofructokinase_dom"/>
</dbReference>
<dbReference type="OrthoDB" id="537915at2759"/>